<evidence type="ECO:0000313" key="2">
    <source>
        <dbReference type="EMBL" id="AHH11136.1"/>
    </source>
</evidence>
<proteinExistence type="predicted"/>
<geneLocation type="plasmid" evidence="2 3">
    <name>unnamed</name>
</geneLocation>
<feature type="coiled-coil region" evidence="1">
    <location>
        <begin position="7"/>
        <end position="38"/>
    </location>
</feature>
<dbReference type="HOGENOM" id="CLU_1341126_0_0_12"/>
<keyword evidence="3" id="KW-1185">Reference proteome</keyword>
<evidence type="ECO:0000256" key="1">
    <source>
        <dbReference type="SAM" id="Coils"/>
    </source>
</evidence>
<keyword evidence="2" id="KW-0614">Plasmid</keyword>
<dbReference type="Gene3D" id="1.10.3160.10">
    <property type="entry name" value="Bbcrasp-1"/>
    <property type="match status" value="1"/>
</dbReference>
<dbReference type="EMBL" id="CP005746">
    <property type="protein sequence ID" value="AHH11136.1"/>
    <property type="molecule type" value="Genomic_DNA"/>
</dbReference>
<dbReference type="Proteomes" id="UP000019330">
    <property type="component" value="Plasmid unnamed"/>
</dbReference>
<gene>
    <name evidence="2" type="ORF">BCO_0024100</name>
</gene>
<organism evidence="2">
    <name type="scientific">Borrelia coriaceae ATCC 43381</name>
    <dbReference type="NCBI Taxonomy" id="1408429"/>
    <lineage>
        <taxon>Bacteria</taxon>
        <taxon>Pseudomonadati</taxon>
        <taxon>Spirochaetota</taxon>
        <taxon>Spirochaetia</taxon>
        <taxon>Spirochaetales</taxon>
        <taxon>Borreliaceae</taxon>
        <taxon>Borrelia</taxon>
    </lineage>
</organism>
<protein>
    <submittedName>
        <fullName evidence="2">Uncharacterized protein</fullName>
    </submittedName>
</protein>
<evidence type="ECO:0000313" key="3">
    <source>
        <dbReference type="Proteomes" id="UP000019330"/>
    </source>
</evidence>
<dbReference type="AlphaFoldDB" id="W5T1J8"/>
<dbReference type="RefSeq" id="WP_025408485.1">
    <property type="nucleotide sequence ID" value="NZ_CP005746.1"/>
</dbReference>
<keyword evidence="1" id="KW-0175">Coiled coil</keyword>
<accession>W5T1J8</accession>
<reference evidence="2" key="1">
    <citation type="submission" date="2013-04" db="EMBL/GenBank/DDBJ databases">
        <title>Comparative Genomics of Relapsing Fever Spirochetes.</title>
        <authorList>
            <person name="Schwan T.G."/>
            <person name="Raffel S.J."/>
            <person name="Porcella S.F."/>
            <person name="Martens C.A."/>
            <person name="Bruno D.P."/>
            <person name="Ricklefs S.M."/>
            <person name="Barbian K.B."/>
        </authorList>
    </citation>
    <scope>NUCLEOTIDE SEQUENCE</scope>
    <source>
        <strain evidence="2">Co53</strain>
        <plasmid evidence="2">unnamed</plasmid>
    </source>
</reference>
<dbReference type="OrthoDB" id="351027at2"/>
<sequence>MARDQVFDELQKILVEFREELEDERAAFISKEAQLNINFKGVLENLVYYHSDRDKIYTMLGYDVEIIGKLGMIFDKLNFRHVSDRDTRVVTNLLNALMRIAYSIQTLFSEVLNETKLEMLKLRDDFDFERVIQHLVNFIETVKDLMMRVKAAIVSAAAKTNEDDILKELNKVISRPDAKLNKGMRTIHHLLFDIMELVDLL</sequence>
<name>W5T1J8_9SPIR</name>